<dbReference type="RefSeq" id="WP_044644703.1">
    <property type="nucleotide sequence ID" value="NZ_JTHP01000003.1"/>
</dbReference>
<dbReference type="PANTHER" id="PTHR35007">
    <property type="entry name" value="INTEGRAL MEMBRANE PROTEIN-RELATED"/>
    <property type="match status" value="1"/>
</dbReference>
<dbReference type="PATRIC" id="fig|159743.3.peg.619"/>
<dbReference type="InterPro" id="IPR018076">
    <property type="entry name" value="T2SS_GspF_dom"/>
</dbReference>
<evidence type="ECO:0000256" key="2">
    <source>
        <dbReference type="ARBA" id="ARBA00022475"/>
    </source>
</evidence>
<evidence type="ECO:0000256" key="1">
    <source>
        <dbReference type="ARBA" id="ARBA00004651"/>
    </source>
</evidence>
<organism evidence="8 9">
    <name type="scientific">Paenibacillus terrae</name>
    <dbReference type="NCBI Taxonomy" id="159743"/>
    <lineage>
        <taxon>Bacteria</taxon>
        <taxon>Bacillati</taxon>
        <taxon>Bacillota</taxon>
        <taxon>Bacilli</taxon>
        <taxon>Bacillales</taxon>
        <taxon>Paenibacillaceae</taxon>
        <taxon>Paenibacillus</taxon>
    </lineage>
</organism>
<keyword evidence="4 6" id="KW-1133">Transmembrane helix</keyword>
<protein>
    <submittedName>
        <fullName evidence="8">Pilus assembly protein TadB</fullName>
    </submittedName>
</protein>
<keyword evidence="9" id="KW-1185">Reference proteome</keyword>
<evidence type="ECO:0000256" key="5">
    <source>
        <dbReference type="ARBA" id="ARBA00023136"/>
    </source>
</evidence>
<dbReference type="OrthoDB" id="9796142at2"/>
<evidence type="ECO:0000259" key="7">
    <source>
        <dbReference type="Pfam" id="PF00482"/>
    </source>
</evidence>
<dbReference type="EMBL" id="JTHP01000003">
    <property type="protein sequence ID" value="KJD47116.1"/>
    <property type="molecule type" value="Genomic_DNA"/>
</dbReference>
<evidence type="ECO:0000256" key="3">
    <source>
        <dbReference type="ARBA" id="ARBA00022692"/>
    </source>
</evidence>
<dbReference type="Pfam" id="PF00482">
    <property type="entry name" value="T2SSF"/>
    <property type="match status" value="1"/>
</dbReference>
<evidence type="ECO:0000313" key="9">
    <source>
        <dbReference type="Proteomes" id="UP000032534"/>
    </source>
</evidence>
<feature type="transmembrane region" description="Helical" evidence="6">
    <location>
        <begin position="211"/>
        <end position="228"/>
    </location>
</feature>
<keyword evidence="2" id="KW-1003">Cell membrane</keyword>
<feature type="domain" description="Type II secretion system protein GspF" evidence="7">
    <location>
        <begin position="92"/>
        <end position="224"/>
    </location>
</feature>
<dbReference type="GO" id="GO:0005886">
    <property type="term" value="C:plasma membrane"/>
    <property type="evidence" value="ECO:0007669"/>
    <property type="project" value="UniProtKB-SubCell"/>
</dbReference>
<evidence type="ECO:0000313" key="8">
    <source>
        <dbReference type="EMBL" id="KJD47116.1"/>
    </source>
</evidence>
<name>A0A0D7X6U0_9BACL</name>
<evidence type="ECO:0000256" key="4">
    <source>
        <dbReference type="ARBA" id="ARBA00022989"/>
    </source>
</evidence>
<feature type="transmembrane region" description="Helical" evidence="6">
    <location>
        <begin position="31"/>
        <end position="49"/>
    </location>
</feature>
<comment type="subcellular location">
    <subcellularLocation>
        <location evidence="1">Cell membrane</location>
        <topology evidence="1">Multi-pass membrane protein</topology>
    </subcellularLocation>
</comment>
<reference evidence="8 9" key="1">
    <citation type="submission" date="2014-11" db="EMBL/GenBank/DDBJ databases">
        <title>Draft Genome Sequences of Paenibacillus polymyxa NRRL B-30509 and Paenibacillus terrae NRRL B-30644, Strains from a Poultry Environment that Produce Tridecaptin A and Paenicidins.</title>
        <authorList>
            <person name="van Belkum M.J."/>
            <person name="Lohans C.T."/>
            <person name="Vederas J.C."/>
        </authorList>
    </citation>
    <scope>NUCLEOTIDE SEQUENCE [LARGE SCALE GENOMIC DNA]</scope>
    <source>
        <strain evidence="8 9">NRRL B-30644</strain>
    </source>
</reference>
<keyword evidence="3 6" id="KW-0812">Transmembrane</keyword>
<dbReference type="PANTHER" id="PTHR35007:SF1">
    <property type="entry name" value="PILUS ASSEMBLY PROTEIN"/>
    <property type="match status" value="1"/>
</dbReference>
<proteinExistence type="predicted"/>
<dbReference type="AlphaFoldDB" id="A0A0D7X6U0"/>
<accession>A0A0D7X6U0</accession>
<evidence type="ECO:0000256" key="6">
    <source>
        <dbReference type="SAM" id="Phobius"/>
    </source>
</evidence>
<dbReference type="Proteomes" id="UP000032534">
    <property type="component" value="Unassembled WGS sequence"/>
</dbReference>
<feature type="transmembrane region" description="Helical" evidence="6">
    <location>
        <begin position="234"/>
        <end position="257"/>
    </location>
</feature>
<gene>
    <name evidence="8" type="ORF">QD47_02890</name>
</gene>
<sequence>MKPGKAAVKPEQASRQATSLPDYTVYTLSPVQKSLCILFSGVLFAMIGYLFYHQWILSLLCAAGALVTPRYFRQFLLQRRRSALGIQFKQALYSLSSSLSAGRSVENGFREAVEDLRLLSPDGDHDLIFEFNIITACLEIGQPVETALQDFARRAQMEDITNFADVFAACKRTGGDLVEVVRRASSVIGEKLEIQQEIGVMIAQKRFESRVMFAAPFLFVLFMTMTAGDYMMPLYSGTGMILSTFCLLVLGGCLVWINHIMKIEV</sequence>
<comment type="caution">
    <text evidence="8">The sequence shown here is derived from an EMBL/GenBank/DDBJ whole genome shotgun (WGS) entry which is preliminary data.</text>
</comment>
<feature type="transmembrane region" description="Helical" evidence="6">
    <location>
        <begin position="55"/>
        <end position="72"/>
    </location>
</feature>
<keyword evidence="5 6" id="KW-0472">Membrane</keyword>